<dbReference type="RefSeq" id="WP_192906040.1">
    <property type="nucleotide sequence ID" value="NZ_JADBFD010000042.1"/>
</dbReference>
<dbReference type="Proteomes" id="UP000618926">
    <property type="component" value="Unassembled WGS sequence"/>
</dbReference>
<evidence type="ECO:0008006" key="3">
    <source>
        <dbReference type="Google" id="ProtNLM"/>
    </source>
</evidence>
<comment type="caution">
    <text evidence="1">The sequence shown here is derived from an EMBL/GenBank/DDBJ whole genome shotgun (WGS) entry which is preliminary data.</text>
</comment>
<dbReference type="Gene3D" id="1.25.40.10">
    <property type="entry name" value="Tetratricopeptide repeat domain"/>
    <property type="match status" value="1"/>
</dbReference>
<accession>A0ABR9NZN8</accession>
<dbReference type="SUPFAM" id="SSF48452">
    <property type="entry name" value="TPR-like"/>
    <property type="match status" value="1"/>
</dbReference>
<gene>
    <name evidence="1" type="ORF">IIE05_17375</name>
</gene>
<dbReference type="InterPro" id="IPR011990">
    <property type="entry name" value="TPR-like_helical_dom_sf"/>
</dbReference>
<proteinExistence type="predicted"/>
<evidence type="ECO:0000313" key="2">
    <source>
        <dbReference type="Proteomes" id="UP000618926"/>
    </source>
</evidence>
<keyword evidence="2" id="KW-1185">Reference proteome</keyword>
<feature type="non-terminal residue" evidence="1">
    <location>
        <position position="1"/>
    </location>
</feature>
<protein>
    <recommendedName>
        <fullName evidence="3">Tetratricopeptide repeat protein</fullName>
    </recommendedName>
</protein>
<organism evidence="1 2">
    <name type="scientific">Geobacter anodireducens</name>
    <dbReference type="NCBI Taxonomy" id="1340425"/>
    <lineage>
        <taxon>Bacteria</taxon>
        <taxon>Pseudomonadati</taxon>
        <taxon>Thermodesulfobacteriota</taxon>
        <taxon>Desulfuromonadia</taxon>
        <taxon>Geobacterales</taxon>
        <taxon>Geobacteraceae</taxon>
        <taxon>Geobacter</taxon>
    </lineage>
</organism>
<dbReference type="EMBL" id="JADBFD010000042">
    <property type="protein sequence ID" value="MBE2889731.1"/>
    <property type="molecule type" value="Genomic_DNA"/>
</dbReference>
<reference evidence="1 2" key="1">
    <citation type="submission" date="2020-10" db="EMBL/GenBank/DDBJ databases">
        <title>Investigation of anaerobic biodegradation of phenanthrene by a sulfate-dependent Geobacter anodireducens strain PheS2.</title>
        <authorList>
            <person name="Zhang Z."/>
        </authorList>
    </citation>
    <scope>NUCLEOTIDE SEQUENCE [LARGE SCALE GENOMIC DNA]</scope>
    <source>
        <strain evidence="1 2">PheS2</strain>
    </source>
</reference>
<name>A0ABR9NZN8_9BACT</name>
<sequence length="257" mass="28775">FVERLGYTPNADLLKAVVADQKESVAAALIFKVIVYYGTLVEKARGKIELPADYRAMSRTIHSGVKLDPYNMDGYYFAQAILAWDVGKIDVANALLDYGMKFRNWDFQLPYFAGFNCAYFQEDYANAAKYFQRAAELSGNDLFVSLTGRYLQESGQTNLAIDYLAAMAKEARNPDIRNSFQLRLEAFRQVLKVEQARDGFVAVNGRLPVSIDELLVTGFLVSLPQDPYGGTFFLEADGKIRTTSKFALKRTPTSSGE</sequence>
<evidence type="ECO:0000313" key="1">
    <source>
        <dbReference type="EMBL" id="MBE2889731.1"/>
    </source>
</evidence>